<accession>A0A1M5B5J1</accession>
<evidence type="ECO:0000259" key="1">
    <source>
        <dbReference type="SMART" id="SM00235"/>
    </source>
</evidence>
<dbReference type="Gene3D" id="3.40.390.10">
    <property type="entry name" value="Collagenase (Catalytic Domain)"/>
    <property type="match status" value="1"/>
</dbReference>
<dbReference type="InterPro" id="IPR006026">
    <property type="entry name" value="Peptidase_Metallo"/>
</dbReference>
<dbReference type="InterPro" id="IPR001506">
    <property type="entry name" value="Peptidase_M12A"/>
</dbReference>
<evidence type="ECO:0000313" key="3">
    <source>
        <dbReference type="Proteomes" id="UP000184287"/>
    </source>
</evidence>
<dbReference type="Pfam" id="PF01400">
    <property type="entry name" value="Astacin"/>
    <property type="match status" value="1"/>
</dbReference>
<dbReference type="STRING" id="288992.SAMN04488522_1021031"/>
<keyword evidence="3" id="KW-1185">Reference proteome</keyword>
<dbReference type="SUPFAM" id="SSF55486">
    <property type="entry name" value="Metalloproteases ('zincins'), catalytic domain"/>
    <property type="match status" value="1"/>
</dbReference>
<feature type="domain" description="Peptidase metallopeptidase" evidence="1">
    <location>
        <begin position="86"/>
        <end position="227"/>
    </location>
</feature>
<dbReference type="InterPro" id="IPR024079">
    <property type="entry name" value="MetalloPept_cat_dom_sf"/>
</dbReference>
<organism evidence="2 3">
    <name type="scientific">Pedobacter caeni</name>
    <dbReference type="NCBI Taxonomy" id="288992"/>
    <lineage>
        <taxon>Bacteria</taxon>
        <taxon>Pseudomonadati</taxon>
        <taxon>Bacteroidota</taxon>
        <taxon>Sphingobacteriia</taxon>
        <taxon>Sphingobacteriales</taxon>
        <taxon>Sphingobacteriaceae</taxon>
        <taxon>Pedobacter</taxon>
    </lineage>
</organism>
<evidence type="ECO:0000313" key="2">
    <source>
        <dbReference type="EMBL" id="SHF37676.1"/>
    </source>
</evidence>
<name>A0A1M5B5J1_9SPHI</name>
<dbReference type="Proteomes" id="UP000184287">
    <property type="component" value="Unassembled WGS sequence"/>
</dbReference>
<sequence>MANVSRKLPYIELNTDRKTNQFMKITKNLLFIAATLLIMAGCKKNTDNAIQEENPVAKTESNAPFSCEMKVDSPDGKPVTESNGPANKVWPNGSTIKVRFSGGTAYVRSKVQQYAKSWETYANLTFQFVADNAAADIKVAFDAGGSWSYIGTDTKNKTVSMNYGWFNNNTSDTEFRRTVTHEFGHALGLNHEQSHPDANIPWNTQAVYNYYMGAPNYWTKAQVDYNVLAVSSRTGLNYTAYDKASIMHYPVQAQFTTNNVTIAANNTTISANDALYMTSIYPGR</sequence>
<protein>
    <submittedName>
        <fullName evidence="2">Astacin (Peptidase family M12A)</fullName>
    </submittedName>
</protein>
<dbReference type="GO" id="GO:0004222">
    <property type="term" value="F:metalloendopeptidase activity"/>
    <property type="evidence" value="ECO:0007669"/>
    <property type="project" value="InterPro"/>
</dbReference>
<dbReference type="AlphaFoldDB" id="A0A1M5B5J1"/>
<dbReference type="EMBL" id="FQUQ01000002">
    <property type="protein sequence ID" value="SHF37676.1"/>
    <property type="molecule type" value="Genomic_DNA"/>
</dbReference>
<dbReference type="PANTHER" id="PTHR10127:SF850">
    <property type="entry name" value="METALLOENDOPEPTIDASE"/>
    <property type="match status" value="1"/>
</dbReference>
<dbReference type="GO" id="GO:0008270">
    <property type="term" value="F:zinc ion binding"/>
    <property type="evidence" value="ECO:0007669"/>
    <property type="project" value="InterPro"/>
</dbReference>
<dbReference type="PANTHER" id="PTHR10127">
    <property type="entry name" value="DISCOIDIN, CUB, EGF, LAMININ , AND ZINC METALLOPROTEASE DOMAIN CONTAINING"/>
    <property type="match status" value="1"/>
</dbReference>
<reference evidence="3" key="1">
    <citation type="submission" date="2016-11" db="EMBL/GenBank/DDBJ databases">
        <authorList>
            <person name="Varghese N."/>
            <person name="Submissions S."/>
        </authorList>
    </citation>
    <scope>NUCLEOTIDE SEQUENCE [LARGE SCALE GENOMIC DNA]</scope>
    <source>
        <strain evidence="3">DSM 16990</strain>
    </source>
</reference>
<dbReference type="SMART" id="SM00235">
    <property type="entry name" value="ZnMc"/>
    <property type="match status" value="1"/>
</dbReference>
<proteinExistence type="predicted"/>
<gene>
    <name evidence="2" type="ORF">SAMN04488522_1021031</name>
</gene>
<dbReference type="GO" id="GO:0006508">
    <property type="term" value="P:proteolysis"/>
    <property type="evidence" value="ECO:0007669"/>
    <property type="project" value="InterPro"/>
</dbReference>